<dbReference type="InterPro" id="IPR024455">
    <property type="entry name" value="Phage_capsid"/>
</dbReference>
<proteinExistence type="predicted"/>
<reference evidence="3 4" key="1">
    <citation type="submission" date="2019-11" db="EMBL/GenBank/DDBJ databases">
        <title>Growth characteristics of pneumococcus vary with the chemical composition of the capsule and with environmental conditions.</title>
        <authorList>
            <person name="Tothpal A."/>
            <person name="Desobry K."/>
            <person name="Joshi S."/>
            <person name="Wyllie A.L."/>
            <person name="Weinberger D.M."/>
        </authorList>
    </citation>
    <scope>NUCLEOTIDE SEQUENCE [LARGE SCALE GENOMIC DNA]</scope>
    <source>
        <strain evidence="4">pnumococcus22F</strain>
    </source>
</reference>
<feature type="non-terminal residue" evidence="3">
    <location>
        <position position="1"/>
    </location>
</feature>
<evidence type="ECO:0000256" key="1">
    <source>
        <dbReference type="ARBA" id="ARBA00004328"/>
    </source>
</evidence>
<dbReference type="EMBL" id="WNHJ01001280">
    <property type="protein sequence ID" value="MTV64713.1"/>
    <property type="molecule type" value="Genomic_DNA"/>
</dbReference>
<evidence type="ECO:0000259" key="2">
    <source>
        <dbReference type="Pfam" id="PF05065"/>
    </source>
</evidence>
<dbReference type="RefSeq" id="WP_155458885.1">
    <property type="nucleotide sequence ID" value="NZ_WNHJ01001280.1"/>
</dbReference>
<dbReference type="AlphaFoldDB" id="A0A6G2D7D3"/>
<sequence>TFGQVSLTPKTVGMFTDYSRKAILQTTPAIEALVRADLASGLAVEIDRAGIAGSGAAGQPRGIINTAGIGSVAGGT</sequence>
<comment type="caution">
    <text evidence="3">The sequence shown here is derived from an EMBL/GenBank/DDBJ whole genome shotgun (WGS) entry which is preliminary data.</text>
</comment>
<dbReference type="Gene3D" id="3.30.2400.10">
    <property type="entry name" value="Major capsid protein gp5"/>
    <property type="match status" value="1"/>
</dbReference>
<protein>
    <submittedName>
        <fullName evidence="3">Phage major capsid protein</fullName>
    </submittedName>
</protein>
<dbReference type="Proteomes" id="UP000474228">
    <property type="component" value="Unassembled WGS sequence"/>
</dbReference>
<name>A0A6G2D7D3_STREE</name>
<organism evidence="3 4">
    <name type="scientific">Streptococcus pneumoniae</name>
    <dbReference type="NCBI Taxonomy" id="1313"/>
    <lineage>
        <taxon>Bacteria</taxon>
        <taxon>Bacillati</taxon>
        <taxon>Bacillota</taxon>
        <taxon>Bacilli</taxon>
        <taxon>Lactobacillales</taxon>
        <taxon>Streptococcaceae</taxon>
        <taxon>Streptococcus</taxon>
    </lineage>
</organism>
<evidence type="ECO:0000313" key="4">
    <source>
        <dbReference type="Proteomes" id="UP000474228"/>
    </source>
</evidence>
<comment type="subcellular location">
    <subcellularLocation>
        <location evidence="1">Virion</location>
    </subcellularLocation>
</comment>
<dbReference type="SUPFAM" id="SSF56563">
    <property type="entry name" value="Major capsid protein gp5"/>
    <property type="match status" value="1"/>
</dbReference>
<accession>A0A6G2D7D3</accession>
<evidence type="ECO:0000313" key="3">
    <source>
        <dbReference type="EMBL" id="MTV64713.1"/>
    </source>
</evidence>
<dbReference type="Pfam" id="PF05065">
    <property type="entry name" value="Phage_capsid"/>
    <property type="match status" value="1"/>
</dbReference>
<gene>
    <name evidence="3" type="ORF">GM539_15410</name>
</gene>
<feature type="non-terminal residue" evidence="3">
    <location>
        <position position="76"/>
    </location>
</feature>
<feature type="domain" description="Phage capsid-like C-terminal" evidence="2">
    <location>
        <begin position="1"/>
        <end position="71"/>
    </location>
</feature>
<dbReference type="NCBIfam" id="TIGR01554">
    <property type="entry name" value="major_cap_HK97"/>
    <property type="match status" value="1"/>
</dbReference>
<dbReference type="InterPro" id="IPR054612">
    <property type="entry name" value="Phage_capsid-like_C"/>
</dbReference>